<dbReference type="Proteomes" id="UP000009328">
    <property type="component" value="Unassembled WGS sequence"/>
</dbReference>
<gene>
    <name evidence="2" type="ORF">BN7_5696</name>
</gene>
<protein>
    <submittedName>
        <fullName evidence="2">Membrane protein</fullName>
    </submittedName>
</protein>
<evidence type="ECO:0000313" key="2">
    <source>
        <dbReference type="EMBL" id="CCH46108.1"/>
    </source>
</evidence>
<evidence type="ECO:0000256" key="1">
    <source>
        <dbReference type="SAM" id="Phobius"/>
    </source>
</evidence>
<accession>K0KYD7</accession>
<feature type="transmembrane region" description="Helical" evidence="1">
    <location>
        <begin position="137"/>
        <end position="158"/>
    </location>
</feature>
<evidence type="ECO:0000313" key="3">
    <source>
        <dbReference type="Proteomes" id="UP000009328"/>
    </source>
</evidence>
<feature type="transmembrane region" description="Helical" evidence="1">
    <location>
        <begin position="178"/>
        <end position="196"/>
    </location>
</feature>
<keyword evidence="3" id="KW-1185">Reference proteome</keyword>
<keyword evidence="1" id="KW-0812">Transmembrane</keyword>
<dbReference type="EMBL" id="CAIF01000229">
    <property type="protein sequence ID" value="CCH46108.1"/>
    <property type="molecule type" value="Genomic_DNA"/>
</dbReference>
<name>K0KYD7_WICCF</name>
<proteinExistence type="predicted"/>
<reference evidence="2 3" key="1">
    <citation type="journal article" date="2012" name="Eukaryot. Cell">
        <title>Draft genome sequence of Wickerhamomyces ciferrii NRRL Y-1031 F-60-10.</title>
        <authorList>
            <person name="Schneider J."/>
            <person name="Andrea H."/>
            <person name="Blom J."/>
            <person name="Jaenicke S."/>
            <person name="Ruckert C."/>
            <person name="Schorsch C."/>
            <person name="Szczepanowski R."/>
            <person name="Farwick M."/>
            <person name="Goesmann A."/>
            <person name="Puhler A."/>
            <person name="Schaffer S."/>
            <person name="Tauch A."/>
            <person name="Kohler T."/>
            <person name="Brinkrolf K."/>
        </authorList>
    </citation>
    <scope>NUCLEOTIDE SEQUENCE [LARGE SCALE GENOMIC DNA]</scope>
    <source>
        <strain evidence="3">ATCC 14091 / BCRC 22168 / CBS 111 / JCM 3599 / NBRC 0793 / NRRL Y-1031 F-60-10</strain>
    </source>
</reference>
<keyword evidence="1" id="KW-1133">Transmembrane helix</keyword>
<comment type="caution">
    <text evidence="2">The sequence shown here is derived from an EMBL/GenBank/DDBJ whole genome shotgun (WGS) entry which is preliminary data.</text>
</comment>
<keyword evidence="1" id="KW-0472">Membrane</keyword>
<organism evidence="2 3">
    <name type="scientific">Wickerhamomyces ciferrii (strain ATCC 14091 / BCRC 22168 / CBS 111 / JCM 3599 / NBRC 0793 / NRRL Y-1031 F-60-10)</name>
    <name type="common">Yeast</name>
    <name type="synonym">Pichia ciferrii</name>
    <dbReference type="NCBI Taxonomy" id="1206466"/>
    <lineage>
        <taxon>Eukaryota</taxon>
        <taxon>Fungi</taxon>
        <taxon>Dikarya</taxon>
        <taxon>Ascomycota</taxon>
        <taxon>Saccharomycotina</taxon>
        <taxon>Saccharomycetes</taxon>
        <taxon>Phaffomycetales</taxon>
        <taxon>Wickerhamomycetaceae</taxon>
        <taxon>Wickerhamomyces</taxon>
    </lineage>
</organism>
<dbReference type="HOGENOM" id="CLU_1385136_0_0_1"/>
<sequence>MPIHRSIYRITPLEASTVQSITNDIELDDLWVDIEGDAAVNTPNEESPPPVITATTNQWIILLQNIFKSPFVYLDIMITFLPGKIAKWLDFPKLNANYKLNELLTTCIFDKTEYNALVKFNASWRWKWIYTDIATDVLSHIGIFSFVLALIYSMIIYYVDQDRFDEVKYIKVHTMTNLYIIVYLLFMITLLTIILTF</sequence>
<dbReference type="InParanoid" id="K0KYD7"/>
<dbReference type="AlphaFoldDB" id="K0KYD7"/>